<comment type="caution">
    <text evidence="1">The sequence shown here is derived from an EMBL/GenBank/DDBJ whole genome shotgun (WGS) entry which is preliminary data.</text>
</comment>
<dbReference type="Proteomes" id="UP001239111">
    <property type="component" value="Chromosome 1"/>
</dbReference>
<proteinExistence type="predicted"/>
<sequence length="383" mass="42329">MVVNFKVFKKCSPNAKLAVYLGKRDFIDYLSGVEPIDGVALLDQSYINTERKVWIQLICSFRYGREEDEIMGLNFQKELYLVSEQLYPVPAKSASSGSLTRLQERLLRKLGPNAVPFTLRFPQTAPASVTLQPGPEEAGEPCGVSYTLKVYAGESETDITHKRSTVCMGIRKIQYAPTKQGRQPRTLVRKDFLLSPGELELEVTLDKQLYHHGERIAVNVCVRNNSNKVVKKVKALVQQGIDVVIFQNGQFRTVIDAVETQDGCPINPGSTLQKVLYLNPQIEGNRQRRGVALDGLLKGEAGELASSTLLTSPDVRDTFGIVVSYAVKVKLYLGALGGELAAELPFILMRPKPSDTRLKLVAHDGKALVDVPVEPSEKENVAC</sequence>
<evidence type="ECO:0000313" key="2">
    <source>
        <dbReference type="Proteomes" id="UP001239111"/>
    </source>
</evidence>
<dbReference type="EMBL" id="CM056741">
    <property type="protein sequence ID" value="KAJ8684176.1"/>
    <property type="molecule type" value="Genomic_DNA"/>
</dbReference>
<protein>
    <submittedName>
        <fullName evidence="1">Uncharacterized protein</fullName>
    </submittedName>
</protein>
<gene>
    <name evidence="1" type="ORF">QAD02_019968</name>
</gene>
<name>A0ACC2PMZ2_9HYME</name>
<keyword evidence="2" id="KW-1185">Reference proteome</keyword>
<reference evidence="1" key="1">
    <citation type="submission" date="2023-04" db="EMBL/GenBank/DDBJ databases">
        <title>A chromosome-level genome assembly of the parasitoid wasp Eretmocerus hayati.</title>
        <authorList>
            <person name="Zhong Y."/>
            <person name="Liu S."/>
            <person name="Liu Y."/>
        </authorList>
    </citation>
    <scope>NUCLEOTIDE SEQUENCE</scope>
    <source>
        <strain evidence="1">ZJU_SS_LIU_2023</strain>
    </source>
</reference>
<organism evidence="1 2">
    <name type="scientific">Eretmocerus hayati</name>
    <dbReference type="NCBI Taxonomy" id="131215"/>
    <lineage>
        <taxon>Eukaryota</taxon>
        <taxon>Metazoa</taxon>
        <taxon>Ecdysozoa</taxon>
        <taxon>Arthropoda</taxon>
        <taxon>Hexapoda</taxon>
        <taxon>Insecta</taxon>
        <taxon>Pterygota</taxon>
        <taxon>Neoptera</taxon>
        <taxon>Endopterygota</taxon>
        <taxon>Hymenoptera</taxon>
        <taxon>Apocrita</taxon>
        <taxon>Proctotrupomorpha</taxon>
        <taxon>Chalcidoidea</taxon>
        <taxon>Aphelinidae</taxon>
        <taxon>Aphelininae</taxon>
        <taxon>Eretmocerus</taxon>
    </lineage>
</organism>
<accession>A0ACC2PMZ2</accession>
<evidence type="ECO:0000313" key="1">
    <source>
        <dbReference type="EMBL" id="KAJ8684176.1"/>
    </source>
</evidence>